<dbReference type="AlphaFoldDB" id="A0A9N9G325"/>
<comment type="caution">
    <text evidence="1">The sequence shown here is derived from an EMBL/GenBank/DDBJ whole genome shotgun (WGS) entry which is preliminary data.</text>
</comment>
<keyword evidence="2" id="KW-1185">Reference proteome</keyword>
<reference evidence="1" key="1">
    <citation type="submission" date="2021-06" db="EMBL/GenBank/DDBJ databases">
        <authorList>
            <person name="Kallberg Y."/>
            <person name="Tangrot J."/>
            <person name="Rosling A."/>
        </authorList>
    </citation>
    <scope>NUCLEOTIDE SEQUENCE</scope>
    <source>
        <strain evidence="1">MA453B</strain>
    </source>
</reference>
<evidence type="ECO:0000313" key="2">
    <source>
        <dbReference type="Proteomes" id="UP000789405"/>
    </source>
</evidence>
<name>A0A9N9G325_9GLOM</name>
<proteinExistence type="predicted"/>
<dbReference type="Proteomes" id="UP000789405">
    <property type="component" value="Unassembled WGS sequence"/>
</dbReference>
<gene>
    <name evidence="1" type="ORF">DERYTH_LOCUS6339</name>
</gene>
<organism evidence="1 2">
    <name type="scientific">Dentiscutata erythropus</name>
    <dbReference type="NCBI Taxonomy" id="1348616"/>
    <lineage>
        <taxon>Eukaryota</taxon>
        <taxon>Fungi</taxon>
        <taxon>Fungi incertae sedis</taxon>
        <taxon>Mucoromycota</taxon>
        <taxon>Glomeromycotina</taxon>
        <taxon>Glomeromycetes</taxon>
        <taxon>Diversisporales</taxon>
        <taxon>Gigasporaceae</taxon>
        <taxon>Dentiscutata</taxon>
    </lineage>
</organism>
<evidence type="ECO:0000313" key="1">
    <source>
        <dbReference type="EMBL" id="CAG8573802.1"/>
    </source>
</evidence>
<protein>
    <submittedName>
        <fullName evidence="1">13671_t:CDS:1</fullName>
    </submittedName>
</protein>
<accession>A0A9N9G325</accession>
<sequence>MEQLSFTSIKEKLEIKGDRKLILDIIADELTCPITRQITGDFLILTCGHSIIKQAGYFDKSSEERQMSLNQIYTAAKAEQQEDYEAVILWLTQVIQKVIQFDVEEHSHLINLKCIRKLTMI</sequence>
<dbReference type="EMBL" id="CAJVPY010002849">
    <property type="protein sequence ID" value="CAG8573802.1"/>
    <property type="molecule type" value="Genomic_DNA"/>
</dbReference>